<dbReference type="AlphaFoldDB" id="A0A2B7X729"/>
<dbReference type="CDD" id="cd04479">
    <property type="entry name" value="RPA3"/>
    <property type="match status" value="1"/>
</dbReference>
<evidence type="ECO:0000256" key="3">
    <source>
        <dbReference type="ARBA" id="ARBA00023242"/>
    </source>
</evidence>
<evidence type="ECO:0000256" key="1">
    <source>
        <dbReference type="ARBA" id="ARBA00004123"/>
    </source>
</evidence>
<dbReference type="EMBL" id="PDNC01000037">
    <property type="protein sequence ID" value="PGH04571.1"/>
    <property type="molecule type" value="Genomic_DNA"/>
</dbReference>
<keyword evidence="5" id="KW-1185">Reference proteome</keyword>
<comment type="similarity">
    <text evidence="2">Belongs to the replication factor A protein 3 family.</text>
</comment>
<keyword evidence="3" id="KW-0539">Nucleus</keyword>
<dbReference type="GO" id="GO:0000724">
    <property type="term" value="P:double-strand break repair via homologous recombination"/>
    <property type="evidence" value="ECO:0007669"/>
    <property type="project" value="TreeGrafter"/>
</dbReference>
<dbReference type="InterPro" id="IPR012340">
    <property type="entry name" value="NA-bd_OB-fold"/>
</dbReference>
<organism evidence="4 5">
    <name type="scientific">Blastomyces parvus</name>
    <dbReference type="NCBI Taxonomy" id="2060905"/>
    <lineage>
        <taxon>Eukaryota</taxon>
        <taxon>Fungi</taxon>
        <taxon>Dikarya</taxon>
        <taxon>Ascomycota</taxon>
        <taxon>Pezizomycotina</taxon>
        <taxon>Eurotiomycetes</taxon>
        <taxon>Eurotiomycetidae</taxon>
        <taxon>Onygenales</taxon>
        <taxon>Ajellomycetaceae</taxon>
        <taxon>Blastomyces</taxon>
    </lineage>
</organism>
<comment type="caution">
    <text evidence="4">The sequence shown here is derived from an EMBL/GenBank/DDBJ whole genome shotgun (WGS) entry which is preliminary data.</text>
</comment>
<dbReference type="GO" id="GO:0006289">
    <property type="term" value="P:nucleotide-excision repair"/>
    <property type="evidence" value="ECO:0007669"/>
    <property type="project" value="TreeGrafter"/>
</dbReference>
<dbReference type="GO" id="GO:0006298">
    <property type="term" value="P:mismatch repair"/>
    <property type="evidence" value="ECO:0007669"/>
    <property type="project" value="TreeGrafter"/>
</dbReference>
<dbReference type="STRING" id="2060905.A0A2B7X729"/>
<dbReference type="GO" id="GO:0005662">
    <property type="term" value="C:DNA replication factor A complex"/>
    <property type="evidence" value="ECO:0007669"/>
    <property type="project" value="TreeGrafter"/>
</dbReference>
<dbReference type="PANTHER" id="PTHR15114:SF1">
    <property type="entry name" value="REPLICATION PROTEIN A 14 KDA SUBUNIT"/>
    <property type="match status" value="1"/>
</dbReference>
<gene>
    <name evidence="4" type="ORF">GX51_03404</name>
</gene>
<dbReference type="Pfam" id="PF08661">
    <property type="entry name" value="Rep_fac-A_3"/>
    <property type="match status" value="1"/>
</dbReference>
<dbReference type="GO" id="GO:0003684">
    <property type="term" value="F:damaged DNA binding"/>
    <property type="evidence" value="ECO:0007669"/>
    <property type="project" value="TreeGrafter"/>
</dbReference>
<evidence type="ECO:0008006" key="6">
    <source>
        <dbReference type="Google" id="ProtNLM"/>
    </source>
</evidence>
<dbReference type="GO" id="GO:0035861">
    <property type="term" value="C:site of double-strand break"/>
    <property type="evidence" value="ECO:0007669"/>
    <property type="project" value="TreeGrafter"/>
</dbReference>
<dbReference type="FunFam" id="2.40.50.140:FF:000271">
    <property type="entry name" value="Similar to ssDNA binding protein Ssb3"/>
    <property type="match status" value="1"/>
</dbReference>
<dbReference type="GO" id="GO:0006284">
    <property type="term" value="P:base-excision repair"/>
    <property type="evidence" value="ECO:0007669"/>
    <property type="project" value="TreeGrafter"/>
</dbReference>
<proteinExistence type="inferred from homology"/>
<reference evidence="4 5" key="1">
    <citation type="submission" date="2017-10" db="EMBL/GenBank/DDBJ databases">
        <title>Comparative genomics in systemic dimorphic fungi from Ajellomycetaceae.</title>
        <authorList>
            <person name="Munoz J.F."/>
            <person name="Mcewen J.G."/>
            <person name="Clay O.K."/>
            <person name="Cuomo C.A."/>
        </authorList>
    </citation>
    <scope>NUCLEOTIDE SEQUENCE [LARGE SCALE GENOMIC DNA]</scope>
    <source>
        <strain evidence="4 5">UAMH130</strain>
    </source>
</reference>
<evidence type="ECO:0000313" key="5">
    <source>
        <dbReference type="Proteomes" id="UP000224080"/>
    </source>
</evidence>
<dbReference type="OrthoDB" id="188186at2759"/>
<dbReference type="Proteomes" id="UP000224080">
    <property type="component" value="Unassembled WGS sequence"/>
</dbReference>
<dbReference type="PANTHER" id="PTHR15114">
    <property type="entry name" value="REPLICATION PROTEIN A3"/>
    <property type="match status" value="1"/>
</dbReference>
<dbReference type="Gene3D" id="2.40.50.140">
    <property type="entry name" value="Nucleic acid-binding proteins"/>
    <property type="match status" value="1"/>
</dbReference>
<dbReference type="GO" id="GO:0006260">
    <property type="term" value="P:DNA replication"/>
    <property type="evidence" value="ECO:0007669"/>
    <property type="project" value="InterPro"/>
</dbReference>
<accession>A0A2B7X729</accession>
<evidence type="ECO:0000256" key="2">
    <source>
        <dbReference type="ARBA" id="ARBA00009761"/>
    </source>
</evidence>
<dbReference type="InterPro" id="IPR013970">
    <property type="entry name" value="Rfa2"/>
</dbReference>
<sequence length="118" mass="12930">MSLSTPRILPDHLHAFLPGPTHSGPTTIRILGTVTELRGEHATITCGNNGNATLILNRESHLQLGRMVDVIGKVTQTEGGLAIRVLNAVDCGDPKDIDYKIYEQVVDVTHRVKEIFYS</sequence>
<dbReference type="SUPFAM" id="SSF50249">
    <property type="entry name" value="Nucleic acid-binding proteins"/>
    <property type="match status" value="1"/>
</dbReference>
<comment type="subcellular location">
    <subcellularLocation>
        <location evidence="1">Nucleus</location>
    </subcellularLocation>
</comment>
<evidence type="ECO:0000313" key="4">
    <source>
        <dbReference type="EMBL" id="PGH04571.1"/>
    </source>
</evidence>
<protein>
    <recommendedName>
        <fullName evidence="6">SsDNA binding protein Ssb3</fullName>
    </recommendedName>
</protein>
<name>A0A2B7X729_9EURO</name>
<dbReference type="GO" id="GO:0003697">
    <property type="term" value="F:single-stranded DNA binding"/>
    <property type="evidence" value="ECO:0007669"/>
    <property type="project" value="TreeGrafter"/>
</dbReference>